<organism evidence="3 4">
    <name type="scientific">Ajellomyces capsulatus</name>
    <name type="common">Darling's disease fungus</name>
    <name type="synonym">Histoplasma capsulatum</name>
    <dbReference type="NCBI Taxonomy" id="5037"/>
    <lineage>
        <taxon>Eukaryota</taxon>
        <taxon>Fungi</taxon>
        <taxon>Dikarya</taxon>
        <taxon>Ascomycota</taxon>
        <taxon>Pezizomycotina</taxon>
        <taxon>Eurotiomycetes</taxon>
        <taxon>Eurotiomycetidae</taxon>
        <taxon>Onygenales</taxon>
        <taxon>Ajellomycetaceae</taxon>
        <taxon>Histoplasma</taxon>
    </lineage>
</organism>
<keyword evidence="1" id="KW-0863">Zinc-finger</keyword>
<dbReference type="AlphaFoldDB" id="A0A8A1M740"/>
<proteinExistence type="predicted"/>
<evidence type="ECO:0000259" key="2">
    <source>
        <dbReference type="PROSITE" id="PS50157"/>
    </source>
</evidence>
<dbReference type="PROSITE" id="PS50157">
    <property type="entry name" value="ZINC_FINGER_C2H2_2"/>
    <property type="match status" value="2"/>
</dbReference>
<feature type="domain" description="C2H2-type" evidence="2">
    <location>
        <begin position="169"/>
        <end position="197"/>
    </location>
</feature>
<dbReference type="PROSITE" id="PS00028">
    <property type="entry name" value="ZINC_FINGER_C2H2_1"/>
    <property type="match status" value="1"/>
</dbReference>
<dbReference type="Proteomes" id="UP000663671">
    <property type="component" value="Chromosome 4"/>
</dbReference>
<reference evidence="3" key="1">
    <citation type="submission" date="2021-01" db="EMBL/GenBank/DDBJ databases">
        <title>Chromosome-level genome assembly of a human fungal pathogen reveals clustering of transcriptionally co-regulated genes.</title>
        <authorList>
            <person name="Voorhies M."/>
            <person name="Cohen S."/>
            <person name="Shea T.P."/>
            <person name="Petrus S."/>
            <person name="Munoz J.F."/>
            <person name="Poplawski S."/>
            <person name="Goldman W.E."/>
            <person name="Michael T."/>
            <person name="Cuomo C.A."/>
            <person name="Sil A."/>
            <person name="Beyhan S."/>
        </authorList>
    </citation>
    <scope>NUCLEOTIDE SEQUENCE</scope>
    <source>
        <strain evidence="3">WU24</strain>
    </source>
</reference>
<sequence length="309" mass="35461">MYVSGQMSKANRRFRDILVFILWSHRVRPVSTDLLWFHMIFASRMELEFFVTSQANPPETLSHRESRELCKTIELIYARLIIAEDIISALEAGHYLEEAFGGRICSLRDIKRRLRPYQQHDRHESRPQLHKCPAARCQHQFETADNLPRHIRNTADLSHRFDKDILDGRYCFQCGKEFASAKSLWLHEKNDHLDSSRSRIDAFRQLRRAFVEGTAADKVDELPFHVVMQPSSTGSEMSAFDYSVNSIADPSSIHSSYIGPSGSIFDYSVDSMADFSSIHSSSIGPSRPIFDHSVNSIQVFYETWSAVAP</sequence>
<evidence type="ECO:0000313" key="4">
    <source>
        <dbReference type="Proteomes" id="UP000663671"/>
    </source>
</evidence>
<accession>A0A8A1M740</accession>
<feature type="domain" description="C2H2-type" evidence="2">
    <location>
        <begin position="130"/>
        <end position="164"/>
    </location>
</feature>
<name>A0A8A1M740_AJECA</name>
<evidence type="ECO:0000313" key="3">
    <source>
        <dbReference type="EMBL" id="QSS60444.1"/>
    </source>
</evidence>
<dbReference type="GO" id="GO:0008270">
    <property type="term" value="F:zinc ion binding"/>
    <property type="evidence" value="ECO:0007669"/>
    <property type="project" value="UniProtKB-KW"/>
</dbReference>
<dbReference type="SMART" id="SM00355">
    <property type="entry name" value="ZnF_C2H2"/>
    <property type="match status" value="2"/>
</dbReference>
<dbReference type="EMBL" id="CP069110">
    <property type="protein sequence ID" value="QSS60444.1"/>
    <property type="molecule type" value="Genomic_DNA"/>
</dbReference>
<evidence type="ECO:0000256" key="1">
    <source>
        <dbReference type="PROSITE-ProRule" id="PRU00042"/>
    </source>
</evidence>
<dbReference type="InterPro" id="IPR013087">
    <property type="entry name" value="Znf_C2H2_type"/>
</dbReference>
<protein>
    <recommendedName>
        <fullName evidence="2">C2H2-type domain-containing protein</fullName>
    </recommendedName>
</protein>
<dbReference type="VEuPathDB" id="FungiDB:I7I51_05243"/>
<dbReference type="Gene3D" id="3.30.160.60">
    <property type="entry name" value="Classic Zinc Finger"/>
    <property type="match status" value="1"/>
</dbReference>
<keyword evidence="1" id="KW-0479">Metal-binding</keyword>
<keyword evidence="1" id="KW-0862">Zinc</keyword>
<dbReference type="OrthoDB" id="10313451at2759"/>
<gene>
    <name evidence="3" type="ORF">I7I51_05243</name>
</gene>